<protein>
    <submittedName>
        <fullName evidence="1">Uncharacterized protein</fullName>
    </submittedName>
</protein>
<dbReference type="Proteomes" id="UP001139344">
    <property type="component" value="Unassembled WGS sequence"/>
</dbReference>
<dbReference type="EMBL" id="JAJSON010000014">
    <property type="protein sequence ID" value="MCG9971036.1"/>
    <property type="molecule type" value="Genomic_DNA"/>
</dbReference>
<dbReference type="AlphaFoldDB" id="A0A9X1UVV3"/>
<organism evidence="1 2">
    <name type="scientific">Christiangramia crocea</name>
    <dbReference type="NCBI Taxonomy" id="2904124"/>
    <lineage>
        <taxon>Bacteria</taxon>
        <taxon>Pseudomonadati</taxon>
        <taxon>Bacteroidota</taxon>
        <taxon>Flavobacteriia</taxon>
        <taxon>Flavobacteriales</taxon>
        <taxon>Flavobacteriaceae</taxon>
        <taxon>Christiangramia</taxon>
    </lineage>
</organism>
<accession>A0A9X1UVV3</accession>
<evidence type="ECO:0000313" key="2">
    <source>
        <dbReference type="Proteomes" id="UP001139344"/>
    </source>
</evidence>
<proteinExistence type="predicted"/>
<dbReference type="RefSeq" id="WP_240096934.1">
    <property type="nucleotide sequence ID" value="NZ_JAJSON010000014.1"/>
</dbReference>
<evidence type="ECO:0000313" key="1">
    <source>
        <dbReference type="EMBL" id="MCG9971036.1"/>
    </source>
</evidence>
<reference evidence="1" key="1">
    <citation type="submission" date="2021-12" db="EMBL/GenBank/DDBJ databases">
        <title>Description of Gramella crocea sp. nov., a new bacterium isolated from activated sludge.</title>
        <authorList>
            <person name="Zhang X."/>
        </authorList>
    </citation>
    <scope>NUCLEOTIDE SEQUENCE</scope>
    <source>
        <strain evidence="1">YB25</strain>
    </source>
</reference>
<name>A0A9X1UVV3_9FLAO</name>
<sequence length="64" mass="7865">MNEKRPRSTPLEKYELLSHEAREKAKSDLTEYLEYTEEKNRSKIDRLYEEFKKSKDNFNLFLSF</sequence>
<keyword evidence="2" id="KW-1185">Reference proteome</keyword>
<comment type="caution">
    <text evidence="1">The sequence shown here is derived from an EMBL/GenBank/DDBJ whole genome shotgun (WGS) entry which is preliminary data.</text>
</comment>
<gene>
    <name evidence="1" type="ORF">LU635_05245</name>
</gene>